<dbReference type="PROSITE" id="PS50059">
    <property type="entry name" value="FKBP_PPIASE"/>
    <property type="match status" value="2"/>
</dbReference>
<comment type="catalytic activity">
    <reaction evidence="1 5">
        <text>[protein]-peptidylproline (omega=180) = [protein]-peptidylproline (omega=0)</text>
        <dbReference type="Rhea" id="RHEA:16237"/>
        <dbReference type="Rhea" id="RHEA-COMP:10747"/>
        <dbReference type="Rhea" id="RHEA-COMP:10748"/>
        <dbReference type="ChEBI" id="CHEBI:83833"/>
        <dbReference type="ChEBI" id="CHEBI:83834"/>
        <dbReference type="EC" id="5.2.1.8"/>
    </reaction>
</comment>
<feature type="domain" description="PPIase FKBP-type" evidence="7">
    <location>
        <begin position="95"/>
        <end position="184"/>
    </location>
</feature>
<evidence type="ECO:0000256" key="5">
    <source>
        <dbReference type="PROSITE-ProRule" id="PRU00277"/>
    </source>
</evidence>
<dbReference type="EMBL" id="BAAAYX010000014">
    <property type="protein sequence ID" value="GAA3713246.1"/>
    <property type="molecule type" value="Genomic_DNA"/>
</dbReference>
<comment type="caution">
    <text evidence="8">The sequence shown here is derived from an EMBL/GenBank/DDBJ whole genome shotgun (WGS) entry which is preliminary data.</text>
</comment>
<dbReference type="PANTHER" id="PTHR45779">
    <property type="entry name" value="PEPTIDYLPROLYL ISOMERASE"/>
    <property type="match status" value="1"/>
</dbReference>
<dbReference type="PANTHER" id="PTHR45779:SF7">
    <property type="entry name" value="PEPTIDYLPROLYL ISOMERASE"/>
    <property type="match status" value="1"/>
</dbReference>
<feature type="domain" description="PPIase FKBP-type" evidence="7">
    <location>
        <begin position="238"/>
        <end position="323"/>
    </location>
</feature>
<dbReference type="InterPro" id="IPR001179">
    <property type="entry name" value="PPIase_FKBP_dom"/>
</dbReference>
<gene>
    <name evidence="8" type="ORF">GCM10022204_35420</name>
</gene>
<dbReference type="InterPro" id="IPR046357">
    <property type="entry name" value="PPIase_dom_sf"/>
</dbReference>
<feature type="region of interest" description="Disordered" evidence="6">
    <location>
        <begin position="189"/>
        <end position="218"/>
    </location>
</feature>
<evidence type="ECO:0000313" key="8">
    <source>
        <dbReference type="EMBL" id="GAA3713246.1"/>
    </source>
</evidence>
<feature type="compositionally biased region" description="Low complexity" evidence="6">
    <location>
        <begin position="20"/>
        <end position="50"/>
    </location>
</feature>
<keyword evidence="3 5" id="KW-0697">Rotamase</keyword>
<dbReference type="SUPFAM" id="SSF54534">
    <property type="entry name" value="FKBP-like"/>
    <property type="match status" value="2"/>
</dbReference>
<proteinExistence type="predicted"/>
<dbReference type="InterPro" id="IPR044609">
    <property type="entry name" value="FKBP2/11"/>
</dbReference>
<name>A0ABP7E3Z7_9ACTN</name>
<sequence>MTVVAGSLMGLAACGDEGDPASSASPSAPTSGSPSASASPSASKAAVPVSKNTDAVKVTGAFGKEPKVSVKAPFAVDKTQTRVLSEGNGPKLAEGTTVTVDYYGVNGRTGKKFDDSFSRGEPATFNLAQVVPGFSKGLTGQQQGSRVLIAMPGADGYDASGGSPQAGIEVGDTLLFVVDIVAAPLTGPEGEKVDPKAGLPTVTDKNGVPEVTMPKTEPPTALTVQPIIKGAGAKVTQADTITFNYRWYTWDGQLLEDSYKSGAQQYQLSGLLPGMAKGLVGQTVGSRVLLIVPPADGYPDGNATPKIEKNTTLVLVVDLLFAAPSQ</sequence>
<evidence type="ECO:0000256" key="4">
    <source>
        <dbReference type="ARBA" id="ARBA00023235"/>
    </source>
</evidence>
<protein>
    <recommendedName>
        <fullName evidence="2 5">peptidylprolyl isomerase</fullName>
        <ecNumber evidence="2 5">5.2.1.8</ecNumber>
    </recommendedName>
</protein>
<dbReference type="GO" id="GO:0016853">
    <property type="term" value="F:isomerase activity"/>
    <property type="evidence" value="ECO:0007669"/>
    <property type="project" value="UniProtKB-KW"/>
</dbReference>
<accession>A0ABP7E3Z7</accession>
<evidence type="ECO:0000313" key="9">
    <source>
        <dbReference type="Proteomes" id="UP001500051"/>
    </source>
</evidence>
<evidence type="ECO:0000256" key="2">
    <source>
        <dbReference type="ARBA" id="ARBA00013194"/>
    </source>
</evidence>
<dbReference type="EC" id="5.2.1.8" evidence="2 5"/>
<keyword evidence="9" id="KW-1185">Reference proteome</keyword>
<evidence type="ECO:0000259" key="7">
    <source>
        <dbReference type="PROSITE" id="PS50059"/>
    </source>
</evidence>
<evidence type="ECO:0000256" key="3">
    <source>
        <dbReference type="ARBA" id="ARBA00023110"/>
    </source>
</evidence>
<reference evidence="9" key="1">
    <citation type="journal article" date="2019" name="Int. J. Syst. Evol. Microbiol.">
        <title>The Global Catalogue of Microorganisms (GCM) 10K type strain sequencing project: providing services to taxonomists for standard genome sequencing and annotation.</title>
        <authorList>
            <consortium name="The Broad Institute Genomics Platform"/>
            <consortium name="The Broad Institute Genome Sequencing Center for Infectious Disease"/>
            <person name="Wu L."/>
            <person name="Ma J."/>
        </authorList>
    </citation>
    <scope>NUCLEOTIDE SEQUENCE [LARGE SCALE GENOMIC DNA]</scope>
    <source>
        <strain evidence="9">JCM 16548</strain>
    </source>
</reference>
<dbReference type="Gene3D" id="3.10.50.40">
    <property type="match status" value="2"/>
</dbReference>
<dbReference type="Proteomes" id="UP001500051">
    <property type="component" value="Unassembled WGS sequence"/>
</dbReference>
<evidence type="ECO:0000256" key="1">
    <source>
        <dbReference type="ARBA" id="ARBA00000971"/>
    </source>
</evidence>
<feature type="region of interest" description="Disordered" evidence="6">
    <location>
        <begin position="14"/>
        <end position="51"/>
    </location>
</feature>
<keyword evidence="4 5" id="KW-0413">Isomerase</keyword>
<evidence type="ECO:0000256" key="6">
    <source>
        <dbReference type="SAM" id="MobiDB-lite"/>
    </source>
</evidence>
<dbReference type="Pfam" id="PF00254">
    <property type="entry name" value="FKBP_C"/>
    <property type="match status" value="2"/>
</dbReference>
<organism evidence="8 9">
    <name type="scientific">Microlunatus aurantiacus</name>
    <dbReference type="NCBI Taxonomy" id="446786"/>
    <lineage>
        <taxon>Bacteria</taxon>
        <taxon>Bacillati</taxon>
        <taxon>Actinomycetota</taxon>
        <taxon>Actinomycetes</taxon>
        <taxon>Propionibacteriales</taxon>
        <taxon>Propionibacteriaceae</taxon>
        <taxon>Microlunatus</taxon>
    </lineage>
</organism>